<comment type="caution">
    <text evidence="1">The sequence shown here is derived from an EMBL/GenBank/DDBJ whole genome shotgun (WGS) entry which is preliminary data.</text>
</comment>
<dbReference type="OrthoDB" id="9553305at2"/>
<name>A0A1A9LHB6_9FLAO</name>
<keyword evidence="2" id="KW-1185">Reference proteome</keyword>
<evidence type="ECO:0000313" key="2">
    <source>
        <dbReference type="Proteomes" id="UP000077552"/>
    </source>
</evidence>
<sequence>MKNFPHQFNDLTKIFNALLAIKQLIDEETALKDENFGELLTRNLIYTYRDKTLSVDEFLALEEEKPKANRGYLTVARDIRRLFELLGFLTVFENKSGSLSSQAIQLLASPNEEIKRELWKNSFLQLGLEGTDGEISHPYRILLKLVQEKPGIETKKLMLALEAENDSIEEYERIIALSELSLEEILESTGTSESMGRNAVKILPGIAEQLGDIARRGNNAFPIGRIVITEDEISTEIPSDATNPEGVPYSQYRPVTSGTIAVDPIFNTISTVSIDYTESIRIRQQRLAEHQEIVRQLGLFCEERAFELYEGKFDCLSTIEETALVFEIKTILSSMSDQEKQTIKGVGQLKYYKFSIVNRQMEYEDIKEFLVYSQKPQVSLIEFCTAENIKVVWLEEGIFKIYDSASNEDIDFEPLDFV</sequence>
<accession>A0A1A9LHB6</accession>
<reference evidence="1 2" key="1">
    <citation type="submission" date="2016-05" db="EMBL/GenBank/DDBJ databases">
        <title>Genome sequencing of Vitellibacter soesokkakensis RSSK-12.</title>
        <authorList>
            <person name="Thevarajoo S."/>
            <person name="Selvaratnam C."/>
            <person name="Goh K.M."/>
            <person name="Chan K.-G."/>
            <person name="Chong C.S."/>
        </authorList>
    </citation>
    <scope>NUCLEOTIDE SEQUENCE [LARGE SCALE GENOMIC DNA]</scope>
    <source>
        <strain evidence="1 2">RSSK-12</strain>
    </source>
</reference>
<protein>
    <submittedName>
        <fullName evidence="1">Uncharacterized protein</fullName>
    </submittedName>
</protein>
<organism evidence="1 2">
    <name type="scientific">Aequorivita soesokkakensis</name>
    <dbReference type="NCBI Taxonomy" id="1385699"/>
    <lineage>
        <taxon>Bacteria</taxon>
        <taxon>Pseudomonadati</taxon>
        <taxon>Bacteroidota</taxon>
        <taxon>Flavobacteriia</taxon>
        <taxon>Flavobacteriales</taxon>
        <taxon>Flavobacteriaceae</taxon>
        <taxon>Aequorivita</taxon>
    </lineage>
</organism>
<evidence type="ECO:0000313" key="1">
    <source>
        <dbReference type="EMBL" id="OAD92728.1"/>
    </source>
</evidence>
<dbReference type="AlphaFoldDB" id="A0A1A9LHB6"/>
<dbReference type="EMBL" id="LXIE01000001">
    <property type="protein sequence ID" value="OAD92728.1"/>
    <property type="molecule type" value="Genomic_DNA"/>
</dbReference>
<gene>
    <name evidence="1" type="ORF">A7A78_02120</name>
</gene>
<dbReference type="Proteomes" id="UP000077552">
    <property type="component" value="Unassembled WGS sequence"/>
</dbReference>
<dbReference type="STRING" id="1385699.A7A78_02120"/>
<dbReference type="RefSeq" id="WP_068760766.1">
    <property type="nucleotide sequence ID" value="NZ_LXIE01000001.1"/>
</dbReference>
<proteinExistence type="predicted"/>